<keyword evidence="4 6" id="KW-1133">Transmembrane helix</keyword>
<accession>A0ABW5JAA8</accession>
<evidence type="ECO:0000313" key="9">
    <source>
        <dbReference type="Proteomes" id="UP001597510"/>
    </source>
</evidence>
<reference evidence="9" key="1">
    <citation type="journal article" date="2019" name="Int. J. Syst. Evol. Microbiol.">
        <title>The Global Catalogue of Microorganisms (GCM) 10K type strain sequencing project: providing services to taxonomists for standard genome sequencing and annotation.</title>
        <authorList>
            <consortium name="The Broad Institute Genomics Platform"/>
            <consortium name="The Broad Institute Genome Sequencing Center for Infectious Disease"/>
            <person name="Wu L."/>
            <person name="Ma J."/>
        </authorList>
    </citation>
    <scope>NUCLEOTIDE SEQUENCE [LARGE SCALE GENOMIC DNA]</scope>
    <source>
        <strain evidence="9">KCTC 52344</strain>
    </source>
</reference>
<dbReference type="InterPro" id="IPR000620">
    <property type="entry name" value="EamA_dom"/>
</dbReference>
<protein>
    <submittedName>
        <fullName evidence="8">EamA family transporter</fullName>
    </submittedName>
</protein>
<name>A0ABW5JAA8_9BACT</name>
<evidence type="ECO:0000256" key="2">
    <source>
        <dbReference type="ARBA" id="ARBA00007362"/>
    </source>
</evidence>
<dbReference type="InterPro" id="IPR050638">
    <property type="entry name" value="AA-Vitamin_Transporters"/>
</dbReference>
<comment type="caution">
    <text evidence="8">The sequence shown here is derived from an EMBL/GenBank/DDBJ whole genome shotgun (WGS) entry which is preliminary data.</text>
</comment>
<feature type="transmembrane region" description="Helical" evidence="6">
    <location>
        <begin position="152"/>
        <end position="170"/>
    </location>
</feature>
<dbReference type="EMBL" id="JBHULC010000013">
    <property type="protein sequence ID" value="MFD2522124.1"/>
    <property type="molecule type" value="Genomic_DNA"/>
</dbReference>
<feature type="domain" description="EamA" evidence="7">
    <location>
        <begin position="8"/>
        <end position="138"/>
    </location>
</feature>
<proteinExistence type="inferred from homology"/>
<dbReference type="PANTHER" id="PTHR32322">
    <property type="entry name" value="INNER MEMBRANE TRANSPORTER"/>
    <property type="match status" value="1"/>
</dbReference>
<feature type="transmembrane region" description="Helical" evidence="6">
    <location>
        <begin position="7"/>
        <end position="29"/>
    </location>
</feature>
<keyword evidence="3 6" id="KW-0812">Transmembrane</keyword>
<evidence type="ECO:0000256" key="1">
    <source>
        <dbReference type="ARBA" id="ARBA00004141"/>
    </source>
</evidence>
<evidence type="ECO:0000259" key="7">
    <source>
        <dbReference type="Pfam" id="PF00892"/>
    </source>
</evidence>
<dbReference type="Gene3D" id="1.10.3730.20">
    <property type="match status" value="1"/>
</dbReference>
<organism evidence="8 9">
    <name type="scientific">Emticicia soli</name>
    <dbReference type="NCBI Taxonomy" id="2027878"/>
    <lineage>
        <taxon>Bacteria</taxon>
        <taxon>Pseudomonadati</taxon>
        <taxon>Bacteroidota</taxon>
        <taxon>Cytophagia</taxon>
        <taxon>Cytophagales</taxon>
        <taxon>Leadbetterellaceae</taxon>
        <taxon>Emticicia</taxon>
    </lineage>
</organism>
<evidence type="ECO:0000313" key="8">
    <source>
        <dbReference type="EMBL" id="MFD2522124.1"/>
    </source>
</evidence>
<gene>
    <name evidence="8" type="ORF">ACFSR2_14585</name>
</gene>
<dbReference type="RefSeq" id="WP_340240243.1">
    <property type="nucleotide sequence ID" value="NZ_JBBEWC010000019.1"/>
</dbReference>
<feature type="transmembrane region" description="Helical" evidence="6">
    <location>
        <begin position="274"/>
        <end position="293"/>
    </location>
</feature>
<feature type="transmembrane region" description="Helical" evidence="6">
    <location>
        <begin position="66"/>
        <end position="88"/>
    </location>
</feature>
<feature type="transmembrane region" description="Helical" evidence="6">
    <location>
        <begin position="223"/>
        <end position="242"/>
    </location>
</feature>
<keyword evidence="5 6" id="KW-0472">Membrane</keyword>
<dbReference type="PANTHER" id="PTHR32322:SF2">
    <property type="entry name" value="EAMA DOMAIN-CONTAINING PROTEIN"/>
    <property type="match status" value="1"/>
</dbReference>
<keyword evidence="9" id="KW-1185">Reference proteome</keyword>
<feature type="transmembrane region" description="Helical" evidence="6">
    <location>
        <begin position="122"/>
        <end position="140"/>
    </location>
</feature>
<feature type="transmembrane region" description="Helical" evidence="6">
    <location>
        <begin position="182"/>
        <end position="203"/>
    </location>
</feature>
<sequence>MSYKTKLIIALGLVYVVWGSTFLGMKYAIEVLPPMMVSCLRFLTGGILLFLFTLWKGYGIPNMAQVKGAVLVGIMLSGIGNVAVAYALRFMPSGLVALLVATLPAWMIMLDFWFFSKTKPTLIGLVGLIIGLFGMVYLLDPMNPAHTDNREVALFPALLVFAGSVAWAYGSLKSPYLPLPKPIQSTAIQMIAGGCFSLLMSLVFEKNHLQAFQRMTQETYMALLYLIIVGSYIGYSAYLWLINNAPPQVTATYAYINPVVAFFLGWIFKGEVLTPRSLVASAIVLIGVVLMTIGRRKTVTASATVD</sequence>
<comment type="similarity">
    <text evidence="2">Belongs to the EamA transporter family.</text>
</comment>
<evidence type="ECO:0000256" key="4">
    <source>
        <dbReference type="ARBA" id="ARBA00022989"/>
    </source>
</evidence>
<feature type="domain" description="EamA" evidence="7">
    <location>
        <begin position="156"/>
        <end position="292"/>
    </location>
</feature>
<evidence type="ECO:0000256" key="6">
    <source>
        <dbReference type="SAM" id="Phobius"/>
    </source>
</evidence>
<evidence type="ECO:0000256" key="5">
    <source>
        <dbReference type="ARBA" id="ARBA00023136"/>
    </source>
</evidence>
<dbReference type="SUPFAM" id="SSF103481">
    <property type="entry name" value="Multidrug resistance efflux transporter EmrE"/>
    <property type="match status" value="2"/>
</dbReference>
<feature type="transmembrane region" description="Helical" evidence="6">
    <location>
        <begin position="249"/>
        <end position="268"/>
    </location>
</feature>
<dbReference type="Pfam" id="PF00892">
    <property type="entry name" value="EamA"/>
    <property type="match status" value="2"/>
</dbReference>
<feature type="transmembrane region" description="Helical" evidence="6">
    <location>
        <begin position="94"/>
        <end position="115"/>
    </location>
</feature>
<dbReference type="Proteomes" id="UP001597510">
    <property type="component" value="Unassembled WGS sequence"/>
</dbReference>
<evidence type="ECO:0000256" key="3">
    <source>
        <dbReference type="ARBA" id="ARBA00022692"/>
    </source>
</evidence>
<comment type="subcellular location">
    <subcellularLocation>
        <location evidence="1">Membrane</location>
        <topology evidence="1">Multi-pass membrane protein</topology>
    </subcellularLocation>
</comment>
<dbReference type="InterPro" id="IPR037185">
    <property type="entry name" value="EmrE-like"/>
</dbReference>
<feature type="transmembrane region" description="Helical" evidence="6">
    <location>
        <begin position="35"/>
        <end position="54"/>
    </location>
</feature>